<evidence type="ECO:0000256" key="1">
    <source>
        <dbReference type="ARBA" id="ARBA00023002"/>
    </source>
</evidence>
<dbReference type="NCBIfam" id="TIGR03667">
    <property type="entry name" value="Rv3369"/>
    <property type="match status" value="1"/>
</dbReference>
<dbReference type="SUPFAM" id="SSF50475">
    <property type="entry name" value="FMN-binding split barrel"/>
    <property type="match status" value="1"/>
</dbReference>
<proteinExistence type="predicted"/>
<reference evidence="4" key="1">
    <citation type="journal article" date="2019" name="Int. J. Syst. Evol. Microbiol.">
        <title>The Global Catalogue of Microorganisms (GCM) 10K type strain sequencing project: providing services to taxonomists for standard genome sequencing and annotation.</title>
        <authorList>
            <consortium name="The Broad Institute Genomics Platform"/>
            <consortium name="The Broad Institute Genome Sequencing Center for Infectious Disease"/>
            <person name="Wu L."/>
            <person name="Ma J."/>
        </authorList>
    </citation>
    <scope>NUCLEOTIDE SEQUENCE [LARGE SCALE GENOMIC DNA]</scope>
    <source>
        <strain evidence="4">IBRC-M 10906</strain>
    </source>
</reference>
<dbReference type="PANTHER" id="PTHR35176">
    <property type="entry name" value="HEME OXYGENASE HI_0854-RELATED"/>
    <property type="match status" value="1"/>
</dbReference>
<accession>A0ABW5WA34</accession>
<keyword evidence="1 3" id="KW-0560">Oxidoreductase</keyword>
<dbReference type="Pfam" id="PF01243">
    <property type="entry name" value="PNPOx_N"/>
    <property type="match status" value="1"/>
</dbReference>
<protein>
    <submittedName>
        <fullName evidence="3">TIGR03667 family PPOX class F420-dependent oxidoreductase</fullName>
        <ecNumber evidence="3">1.-.-.-</ecNumber>
    </submittedName>
</protein>
<evidence type="ECO:0000313" key="4">
    <source>
        <dbReference type="Proteomes" id="UP001597478"/>
    </source>
</evidence>
<dbReference type="InterPro" id="IPR052019">
    <property type="entry name" value="F420H2_bilvrd_red/Heme_oxyg"/>
</dbReference>
<dbReference type="EC" id="1.-.-.-" evidence="3"/>
<dbReference type="InterPro" id="IPR019966">
    <property type="entry name" value="F420-dep_enz_PPOX_Rv3369"/>
</dbReference>
<dbReference type="InterPro" id="IPR011576">
    <property type="entry name" value="Pyridox_Oxase_N"/>
</dbReference>
<evidence type="ECO:0000313" key="3">
    <source>
        <dbReference type="EMBL" id="MFD2799835.1"/>
    </source>
</evidence>
<dbReference type="RefSeq" id="WP_377384584.1">
    <property type="nucleotide sequence ID" value="NZ_JBHSAN010000004.1"/>
</dbReference>
<gene>
    <name evidence="3" type="ORF">ACFS2C_10570</name>
</gene>
<dbReference type="Proteomes" id="UP001597478">
    <property type="component" value="Unassembled WGS sequence"/>
</dbReference>
<dbReference type="PANTHER" id="PTHR35176:SF6">
    <property type="entry name" value="HEME OXYGENASE HI_0854-RELATED"/>
    <property type="match status" value="1"/>
</dbReference>
<feature type="domain" description="Pyridoxamine 5'-phosphate oxidase N-terminal" evidence="2">
    <location>
        <begin position="15"/>
        <end position="140"/>
    </location>
</feature>
<name>A0ABW5WA34_9PSEU</name>
<organism evidence="3 4">
    <name type="scientific">Prauserella oleivorans</name>
    <dbReference type="NCBI Taxonomy" id="1478153"/>
    <lineage>
        <taxon>Bacteria</taxon>
        <taxon>Bacillati</taxon>
        <taxon>Actinomycetota</taxon>
        <taxon>Actinomycetes</taxon>
        <taxon>Pseudonocardiales</taxon>
        <taxon>Pseudonocardiaceae</taxon>
        <taxon>Prauserella</taxon>
    </lineage>
</organism>
<evidence type="ECO:0000259" key="2">
    <source>
        <dbReference type="Pfam" id="PF01243"/>
    </source>
</evidence>
<sequence>MAVDVLPAEGTQFGDRVRQRLRTEEVVWLTTVGADGAPQPNPVWFLWEGETVLVYTRPDAHRLEHIRQRPQVALHFNSDGSGGDIVVIKGTAQIADDEVLPSNMPAYLDKYAEAMELVVGGVEPFAAQYPVAVRVRLERVRGY</sequence>
<dbReference type="Gene3D" id="2.30.110.10">
    <property type="entry name" value="Electron Transport, Fmn-binding Protein, Chain A"/>
    <property type="match status" value="1"/>
</dbReference>
<comment type="caution">
    <text evidence="3">The sequence shown here is derived from an EMBL/GenBank/DDBJ whole genome shotgun (WGS) entry which is preliminary data.</text>
</comment>
<dbReference type="EMBL" id="JBHUOF010000013">
    <property type="protein sequence ID" value="MFD2799835.1"/>
    <property type="molecule type" value="Genomic_DNA"/>
</dbReference>
<dbReference type="InterPro" id="IPR012349">
    <property type="entry name" value="Split_barrel_FMN-bd"/>
</dbReference>
<dbReference type="GO" id="GO:0016491">
    <property type="term" value="F:oxidoreductase activity"/>
    <property type="evidence" value="ECO:0007669"/>
    <property type="project" value="UniProtKB-KW"/>
</dbReference>
<keyword evidence="4" id="KW-1185">Reference proteome</keyword>